<dbReference type="Pfam" id="PF24626">
    <property type="entry name" value="SH3_Tf2-1"/>
    <property type="match status" value="1"/>
</dbReference>
<dbReference type="PANTHER" id="PTHR46148:SF57">
    <property type="entry name" value="OS12G0499874 PROTEIN"/>
    <property type="match status" value="1"/>
</dbReference>
<proteinExistence type="predicted"/>
<name>A0AAQ3TBP9_PASNO</name>
<accession>A0AAQ3TBP9</accession>
<dbReference type="Proteomes" id="UP001341281">
    <property type="component" value="Chromosome 04"/>
</dbReference>
<organism evidence="2 3">
    <name type="scientific">Paspalum notatum var. saurae</name>
    <dbReference type="NCBI Taxonomy" id="547442"/>
    <lineage>
        <taxon>Eukaryota</taxon>
        <taxon>Viridiplantae</taxon>
        <taxon>Streptophyta</taxon>
        <taxon>Embryophyta</taxon>
        <taxon>Tracheophyta</taxon>
        <taxon>Spermatophyta</taxon>
        <taxon>Magnoliopsida</taxon>
        <taxon>Liliopsida</taxon>
        <taxon>Poales</taxon>
        <taxon>Poaceae</taxon>
        <taxon>PACMAD clade</taxon>
        <taxon>Panicoideae</taxon>
        <taxon>Andropogonodae</taxon>
        <taxon>Paspaleae</taxon>
        <taxon>Paspalinae</taxon>
        <taxon>Paspalum</taxon>
    </lineage>
</organism>
<dbReference type="EMBL" id="CP144748">
    <property type="protein sequence ID" value="WVZ70290.1"/>
    <property type="molecule type" value="Genomic_DNA"/>
</dbReference>
<dbReference type="Pfam" id="PF02992">
    <property type="entry name" value="Transposase_21"/>
    <property type="match status" value="1"/>
</dbReference>
<evidence type="ECO:0000313" key="2">
    <source>
        <dbReference type="EMBL" id="WVZ70290.1"/>
    </source>
</evidence>
<protein>
    <recommendedName>
        <fullName evidence="1">Tf2-1-like SH3-like domain-containing protein</fullName>
    </recommendedName>
</protein>
<feature type="domain" description="Tf2-1-like SH3-like" evidence="1">
    <location>
        <begin position="331"/>
        <end position="394"/>
    </location>
</feature>
<gene>
    <name evidence="2" type="ORF">U9M48_018967</name>
</gene>
<dbReference type="InterPro" id="IPR056924">
    <property type="entry name" value="SH3_Tf2-1"/>
</dbReference>
<sequence>MAPFEALYGRRCRTPLNWRMSHFRSRFSNTSRGAIKDLVDYGFMPGYETWTFHGEKETRVETEGVANDGSAGVDMMDEMLEALQLKFALNSKDPPTKKVEEFFKLFQASEEPLHEHTKMSVLAFVTRLIAIESKYFFSNKCFNDLVQLIGDAFSEPHKLPKDIYQCKRLTKSLGMGYEKIDTCKDCCMLFYDDHKDEKKCLICGKGRYVEVINEDGEKVTTDVAHKQLRSFPVTPRFKWLFLSKKTCEPMWYPKEGPRAKPGFMAHPADSDAWMVLDEFDPEFARDARNSRFGLATDGFTPFGQSAASYSCWPWKSYSDRRRRPLVFRKDDHVYLRVSPMKGVHCFGVKGKLAPRYVGPFKIIEQCGPVAYRLELPSHLAAVHDVFHVSQLKKCLRVPEKVVDTSQIQIEPDLAYEEKPIKILD</sequence>
<dbReference type="PANTHER" id="PTHR46148">
    <property type="entry name" value="CHROMO DOMAIN-CONTAINING PROTEIN"/>
    <property type="match status" value="1"/>
</dbReference>
<dbReference type="AlphaFoldDB" id="A0AAQ3TBP9"/>
<keyword evidence="3" id="KW-1185">Reference proteome</keyword>
<evidence type="ECO:0000313" key="3">
    <source>
        <dbReference type="Proteomes" id="UP001341281"/>
    </source>
</evidence>
<dbReference type="InterPro" id="IPR004242">
    <property type="entry name" value="Transposase_21"/>
</dbReference>
<evidence type="ECO:0000259" key="1">
    <source>
        <dbReference type="Pfam" id="PF24626"/>
    </source>
</evidence>
<reference evidence="2 3" key="1">
    <citation type="submission" date="2024-02" db="EMBL/GenBank/DDBJ databases">
        <title>High-quality chromosome-scale genome assembly of Pensacola bahiagrass (Paspalum notatum Flugge var. saurae).</title>
        <authorList>
            <person name="Vega J.M."/>
            <person name="Podio M."/>
            <person name="Orjuela J."/>
            <person name="Siena L.A."/>
            <person name="Pessino S.C."/>
            <person name="Combes M.C."/>
            <person name="Mariac C."/>
            <person name="Albertini E."/>
            <person name="Pupilli F."/>
            <person name="Ortiz J.P.A."/>
            <person name="Leblanc O."/>
        </authorList>
    </citation>
    <scope>NUCLEOTIDE SEQUENCE [LARGE SCALE GENOMIC DNA]</scope>
    <source>
        <strain evidence="2">R1</strain>
        <tissue evidence="2">Leaf</tissue>
    </source>
</reference>